<dbReference type="OrthoDB" id="770293at2759"/>
<dbReference type="InterPro" id="IPR038595">
    <property type="entry name" value="LOR_sf"/>
</dbReference>
<accession>A0A5A7P5P7</accession>
<dbReference type="InterPro" id="IPR025659">
    <property type="entry name" value="Tubby-like_C"/>
</dbReference>
<evidence type="ECO:0000313" key="3">
    <source>
        <dbReference type="Proteomes" id="UP000325081"/>
    </source>
</evidence>
<dbReference type="AlphaFoldDB" id="A0A5A7P5P7"/>
<dbReference type="Gene3D" id="2.40.160.200">
    <property type="entry name" value="LURP1-related"/>
    <property type="match status" value="1"/>
</dbReference>
<dbReference type="Pfam" id="PF04525">
    <property type="entry name" value="LOR"/>
    <property type="match status" value="1"/>
</dbReference>
<reference evidence="3" key="1">
    <citation type="journal article" date="2019" name="Curr. Biol.">
        <title>Genome Sequence of Striga asiatica Provides Insight into the Evolution of Plant Parasitism.</title>
        <authorList>
            <person name="Yoshida S."/>
            <person name="Kim S."/>
            <person name="Wafula E.K."/>
            <person name="Tanskanen J."/>
            <person name="Kim Y.M."/>
            <person name="Honaas L."/>
            <person name="Yang Z."/>
            <person name="Spallek T."/>
            <person name="Conn C.E."/>
            <person name="Ichihashi Y."/>
            <person name="Cheong K."/>
            <person name="Cui S."/>
            <person name="Der J.P."/>
            <person name="Gundlach H."/>
            <person name="Jiao Y."/>
            <person name="Hori C."/>
            <person name="Ishida J.K."/>
            <person name="Kasahara H."/>
            <person name="Kiba T."/>
            <person name="Kim M.S."/>
            <person name="Koo N."/>
            <person name="Laohavisit A."/>
            <person name="Lee Y.H."/>
            <person name="Lumba S."/>
            <person name="McCourt P."/>
            <person name="Mortimer J.C."/>
            <person name="Mutuku J.M."/>
            <person name="Nomura T."/>
            <person name="Sasaki-Sekimoto Y."/>
            <person name="Seto Y."/>
            <person name="Wang Y."/>
            <person name="Wakatake T."/>
            <person name="Sakakibara H."/>
            <person name="Demura T."/>
            <person name="Yamaguchi S."/>
            <person name="Yoneyama K."/>
            <person name="Manabe R.I."/>
            <person name="Nelson D.C."/>
            <person name="Schulman A.H."/>
            <person name="Timko M.P."/>
            <person name="dePamphilis C.W."/>
            <person name="Choi D."/>
            <person name="Shirasu K."/>
        </authorList>
    </citation>
    <scope>NUCLEOTIDE SEQUENCE [LARGE SCALE GENOMIC DNA]</scope>
    <source>
        <strain evidence="3">cv. UVA1</strain>
    </source>
</reference>
<evidence type="ECO:0000256" key="1">
    <source>
        <dbReference type="ARBA" id="ARBA00005437"/>
    </source>
</evidence>
<dbReference type="EMBL" id="BKCP01002225">
    <property type="protein sequence ID" value="GER28110.1"/>
    <property type="molecule type" value="Genomic_DNA"/>
</dbReference>
<dbReference type="Proteomes" id="UP000325081">
    <property type="component" value="Unassembled WGS sequence"/>
</dbReference>
<name>A0A5A7P5P7_STRAF</name>
<dbReference type="InterPro" id="IPR007612">
    <property type="entry name" value="LOR"/>
</dbReference>
<protein>
    <submittedName>
        <fullName evidence="2">Uncharacterized protein</fullName>
    </submittedName>
</protein>
<dbReference type="PANTHER" id="PTHR31087">
    <property type="match status" value="1"/>
</dbReference>
<dbReference type="SUPFAM" id="SSF54518">
    <property type="entry name" value="Tubby C-terminal domain-like"/>
    <property type="match status" value="1"/>
</dbReference>
<gene>
    <name evidence="2" type="ORF">STAS_03877</name>
</gene>
<comment type="similarity">
    <text evidence="1">Belongs to the LOR family.</text>
</comment>
<sequence length="287" mass="32182">MAENSPISSDETPYPANCPIPFDLFVSKKYEGLGPLGNLRFTDSVGNLVYSVQKLTRKSAGNDDGHCVKLLLDSSGNTLFSINRVSLCVFVFMIMDEYVSRLNMLIFPRASLGNFPGVLSEYELQFDKKQLHNKRSWQAFKGNCKDKDLIFRVNKTVDKYTRTEFKILIAGEYNNDSKTELHMKGSPFKRACTIYKDDSIVAELNVALSIDPTIQPPKRHPPPVRVAKATLFPYLTSTVSVRELGNIMILLRGGVSVRAVWIIDFLLPQNLRGSTTLFIAAGSEIDF</sequence>
<comment type="caution">
    <text evidence="2">The sequence shown here is derived from an EMBL/GenBank/DDBJ whole genome shotgun (WGS) entry which is preliminary data.</text>
</comment>
<feature type="non-terminal residue" evidence="2">
    <location>
        <position position="287"/>
    </location>
</feature>
<evidence type="ECO:0000313" key="2">
    <source>
        <dbReference type="EMBL" id="GER28110.1"/>
    </source>
</evidence>
<keyword evidence="3" id="KW-1185">Reference proteome</keyword>
<proteinExistence type="inferred from homology"/>
<organism evidence="2 3">
    <name type="scientific">Striga asiatica</name>
    <name type="common">Asiatic witchweed</name>
    <name type="synonym">Buchnera asiatica</name>
    <dbReference type="NCBI Taxonomy" id="4170"/>
    <lineage>
        <taxon>Eukaryota</taxon>
        <taxon>Viridiplantae</taxon>
        <taxon>Streptophyta</taxon>
        <taxon>Embryophyta</taxon>
        <taxon>Tracheophyta</taxon>
        <taxon>Spermatophyta</taxon>
        <taxon>Magnoliopsida</taxon>
        <taxon>eudicotyledons</taxon>
        <taxon>Gunneridae</taxon>
        <taxon>Pentapetalae</taxon>
        <taxon>asterids</taxon>
        <taxon>lamiids</taxon>
        <taxon>Lamiales</taxon>
        <taxon>Orobanchaceae</taxon>
        <taxon>Buchnereae</taxon>
        <taxon>Striga</taxon>
    </lineage>
</organism>
<dbReference type="PANTHER" id="PTHR31087:SF85">
    <property type="entry name" value="PROTEIN LURP-ONE-RELATED 7"/>
    <property type="match status" value="1"/>
</dbReference>